<dbReference type="SUPFAM" id="SSF55785">
    <property type="entry name" value="PYP-like sensor domain (PAS domain)"/>
    <property type="match status" value="1"/>
</dbReference>
<evidence type="ECO:0000259" key="9">
    <source>
        <dbReference type="PROSITE" id="PS50110"/>
    </source>
</evidence>
<keyword evidence="1 6" id="KW-0597">Phosphoprotein</keyword>
<dbReference type="EMBL" id="NZEX01000045">
    <property type="protein sequence ID" value="MAH62677.1"/>
    <property type="molecule type" value="Genomic_DNA"/>
</dbReference>
<dbReference type="GO" id="GO:0006355">
    <property type="term" value="P:regulation of DNA-templated transcription"/>
    <property type="evidence" value="ECO:0007669"/>
    <property type="project" value="InterPro"/>
</dbReference>
<dbReference type="InterPro" id="IPR035965">
    <property type="entry name" value="PAS-like_dom_sf"/>
</dbReference>
<dbReference type="SUPFAM" id="SSF46894">
    <property type="entry name" value="C-terminal effector domain of the bipartite response regulators"/>
    <property type="match status" value="1"/>
</dbReference>
<dbReference type="InterPro" id="IPR016032">
    <property type="entry name" value="Sig_transdc_resp-reg_C-effctor"/>
</dbReference>
<protein>
    <recommendedName>
        <fullName evidence="13">DNA-binding response regulator</fullName>
    </recommendedName>
</protein>
<dbReference type="InterPro" id="IPR039420">
    <property type="entry name" value="WalR-like"/>
</dbReference>
<evidence type="ECO:0000259" key="10">
    <source>
        <dbReference type="PROSITE" id="PS51755"/>
    </source>
</evidence>
<evidence type="ECO:0000256" key="6">
    <source>
        <dbReference type="PROSITE-ProRule" id="PRU00169"/>
    </source>
</evidence>
<feature type="coiled-coil region" evidence="8">
    <location>
        <begin position="126"/>
        <end position="153"/>
    </location>
</feature>
<keyword evidence="2" id="KW-0902">Two-component regulatory system</keyword>
<dbReference type="InterPro" id="IPR001867">
    <property type="entry name" value="OmpR/PhoB-type_DNA-bd"/>
</dbReference>
<dbReference type="PROSITE" id="PS50110">
    <property type="entry name" value="RESPONSE_REGULATORY"/>
    <property type="match status" value="1"/>
</dbReference>
<dbReference type="Pfam" id="PF00486">
    <property type="entry name" value="Trans_reg_C"/>
    <property type="match status" value="1"/>
</dbReference>
<evidence type="ECO:0000256" key="2">
    <source>
        <dbReference type="ARBA" id="ARBA00023012"/>
    </source>
</evidence>
<dbReference type="PANTHER" id="PTHR48111:SF1">
    <property type="entry name" value="TWO-COMPONENT RESPONSE REGULATOR ORR33"/>
    <property type="match status" value="1"/>
</dbReference>
<reference evidence="12" key="1">
    <citation type="submission" date="2017-09" db="EMBL/GenBank/DDBJ databases">
        <title>The Reconstruction of 2,631 Draft Metagenome-Assembled Genomes from the Global Oceans.</title>
        <authorList>
            <person name="Tully B.J."/>
            <person name="Graham E.D."/>
            <person name="Heidelberg J.F."/>
        </authorList>
    </citation>
    <scope>NUCLEOTIDE SEQUENCE [LARGE SCALE GENOMIC DNA]</scope>
</reference>
<dbReference type="InterPro" id="IPR011006">
    <property type="entry name" value="CheY-like_superfamily"/>
</dbReference>
<dbReference type="Gene3D" id="3.40.50.2300">
    <property type="match status" value="1"/>
</dbReference>
<evidence type="ECO:0000256" key="5">
    <source>
        <dbReference type="ARBA" id="ARBA00023163"/>
    </source>
</evidence>
<feature type="DNA-binding region" description="OmpR/PhoB-type" evidence="7">
    <location>
        <begin position="263"/>
        <end position="361"/>
    </location>
</feature>
<dbReference type="AlphaFoldDB" id="A0A2D6YHM1"/>
<feature type="domain" description="Response regulatory" evidence="9">
    <location>
        <begin position="8"/>
        <end position="124"/>
    </location>
</feature>
<evidence type="ECO:0000313" key="11">
    <source>
        <dbReference type="EMBL" id="MAH62677.1"/>
    </source>
</evidence>
<dbReference type="SMART" id="SM00862">
    <property type="entry name" value="Trans_reg_C"/>
    <property type="match status" value="1"/>
</dbReference>
<keyword evidence="3" id="KW-0805">Transcription regulation</keyword>
<dbReference type="CDD" id="cd00383">
    <property type="entry name" value="trans_reg_C"/>
    <property type="match status" value="1"/>
</dbReference>
<dbReference type="GO" id="GO:0032993">
    <property type="term" value="C:protein-DNA complex"/>
    <property type="evidence" value="ECO:0007669"/>
    <property type="project" value="TreeGrafter"/>
</dbReference>
<accession>A0A2D6YHM1</accession>
<gene>
    <name evidence="11" type="ORF">CMN54_04355</name>
</gene>
<dbReference type="GO" id="GO:0000976">
    <property type="term" value="F:transcription cis-regulatory region binding"/>
    <property type="evidence" value="ECO:0007669"/>
    <property type="project" value="TreeGrafter"/>
</dbReference>
<comment type="caution">
    <text evidence="11">The sequence shown here is derived from an EMBL/GenBank/DDBJ whole genome shotgun (WGS) entry which is preliminary data.</text>
</comment>
<dbReference type="Pfam" id="PF00072">
    <property type="entry name" value="Response_reg"/>
    <property type="match status" value="1"/>
</dbReference>
<evidence type="ECO:0000256" key="4">
    <source>
        <dbReference type="ARBA" id="ARBA00023125"/>
    </source>
</evidence>
<evidence type="ECO:0000256" key="7">
    <source>
        <dbReference type="PROSITE-ProRule" id="PRU01091"/>
    </source>
</evidence>
<evidence type="ECO:0000313" key="12">
    <source>
        <dbReference type="Proteomes" id="UP000226525"/>
    </source>
</evidence>
<name>A0A2D6YHM1_9DELT</name>
<dbReference type="Proteomes" id="UP000226525">
    <property type="component" value="Unassembled WGS sequence"/>
</dbReference>
<evidence type="ECO:0000256" key="8">
    <source>
        <dbReference type="SAM" id="Coils"/>
    </source>
</evidence>
<proteinExistence type="predicted"/>
<feature type="domain" description="OmpR/PhoB-type" evidence="10">
    <location>
        <begin position="263"/>
        <end position="361"/>
    </location>
</feature>
<dbReference type="SMART" id="SM00448">
    <property type="entry name" value="REC"/>
    <property type="match status" value="1"/>
</dbReference>
<evidence type="ECO:0000256" key="1">
    <source>
        <dbReference type="ARBA" id="ARBA00022553"/>
    </source>
</evidence>
<dbReference type="Gene3D" id="1.10.10.10">
    <property type="entry name" value="Winged helix-like DNA-binding domain superfamily/Winged helix DNA-binding domain"/>
    <property type="match status" value="1"/>
</dbReference>
<dbReference type="PROSITE" id="PS51755">
    <property type="entry name" value="OMPR_PHOB"/>
    <property type="match status" value="1"/>
</dbReference>
<dbReference type="GO" id="GO:0005829">
    <property type="term" value="C:cytosol"/>
    <property type="evidence" value="ECO:0007669"/>
    <property type="project" value="TreeGrafter"/>
</dbReference>
<keyword evidence="8" id="KW-0175">Coiled coil</keyword>
<dbReference type="PANTHER" id="PTHR48111">
    <property type="entry name" value="REGULATOR OF RPOS"/>
    <property type="match status" value="1"/>
</dbReference>
<keyword evidence="4 7" id="KW-0238">DNA-binding</keyword>
<evidence type="ECO:0008006" key="13">
    <source>
        <dbReference type="Google" id="ProtNLM"/>
    </source>
</evidence>
<dbReference type="InterPro" id="IPR001789">
    <property type="entry name" value="Sig_transdc_resp-reg_receiver"/>
</dbReference>
<evidence type="ECO:0000256" key="3">
    <source>
        <dbReference type="ARBA" id="ARBA00023015"/>
    </source>
</evidence>
<sequence>MESQASYRLLLVEDSEEQRLIVEQMLLQIDSECYQVDSAASYAEAITFIQRHTYDMLLVDFYLDSPHSALDLMQEVRLLNLPVVVITADEDRTVFLQCFQKGAKEFLNKPVNLVEMQVRLRSVLHARNYERSLLEEIQERRRIEMQLRQQERMNRILVEAFPHLIMRFDQDNILLDYKNDPECLLGPPGTKGKFLRELPLPENLRRQISQLTHLVRESNTDEEVSYSTRNEDFELTRYELQGYPGESKEVIVFLRTYNEQDEYSLLTAHNLTINLSNKEVRRGSNTIYLNRKEYRMLLYFMKNPNRILSKDMILNTVWGHDYEPEARVVDTLIARLRKKIDQGFEPKFISTERGVGYSFRTSDWRKGREVTHN</sequence>
<feature type="modified residue" description="4-aspartylphosphate" evidence="6">
    <location>
        <position position="60"/>
    </location>
</feature>
<dbReference type="InterPro" id="IPR036388">
    <property type="entry name" value="WH-like_DNA-bd_sf"/>
</dbReference>
<dbReference type="GO" id="GO:0000156">
    <property type="term" value="F:phosphorelay response regulator activity"/>
    <property type="evidence" value="ECO:0007669"/>
    <property type="project" value="TreeGrafter"/>
</dbReference>
<keyword evidence="5" id="KW-0804">Transcription</keyword>
<dbReference type="SUPFAM" id="SSF52172">
    <property type="entry name" value="CheY-like"/>
    <property type="match status" value="1"/>
</dbReference>
<organism evidence="11 12">
    <name type="scientific">SAR324 cluster bacterium</name>
    <dbReference type="NCBI Taxonomy" id="2024889"/>
    <lineage>
        <taxon>Bacteria</taxon>
        <taxon>Deltaproteobacteria</taxon>
        <taxon>SAR324 cluster</taxon>
    </lineage>
</organism>